<dbReference type="SUPFAM" id="SSF48498">
    <property type="entry name" value="Tetracyclin repressor-like, C-terminal domain"/>
    <property type="match status" value="1"/>
</dbReference>
<feature type="DNA-binding region" description="H-T-H motif" evidence="2">
    <location>
        <begin position="29"/>
        <end position="48"/>
    </location>
</feature>
<evidence type="ECO:0000256" key="2">
    <source>
        <dbReference type="PROSITE-ProRule" id="PRU00335"/>
    </source>
</evidence>
<organism evidence="4 5">
    <name type="scientific">Dyadobacter jejuensis</name>
    <dbReference type="NCBI Taxonomy" id="1082580"/>
    <lineage>
        <taxon>Bacteria</taxon>
        <taxon>Pseudomonadati</taxon>
        <taxon>Bacteroidota</taxon>
        <taxon>Cytophagia</taxon>
        <taxon>Cytophagales</taxon>
        <taxon>Spirosomataceae</taxon>
        <taxon>Dyadobacter</taxon>
    </lineage>
</organism>
<dbReference type="GO" id="GO:0003700">
    <property type="term" value="F:DNA-binding transcription factor activity"/>
    <property type="evidence" value="ECO:0007669"/>
    <property type="project" value="TreeGrafter"/>
</dbReference>
<sequence>MSVENTSTEEKIVAAAHKLFTQKGYAATKTRDIAEEAGINLALLNYYFRSKEKLFELIMADNLKQFLCSIESVTTDARTTYQEKFKLLVENYIDLFLDKPDMPIFILSEIRSNPLEMFQRVRFVKIFEGSIMSEQLREAIERREIEPINPVHILMNLLGMVVFPFVVKPIIQNVVGVEDANYREMMLVRKKMIPLWVEAMLQVKAD</sequence>
<dbReference type="PROSITE" id="PS50977">
    <property type="entry name" value="HTH_TETR_2"/>
    <property type="match status" value="1"/>
</dbReference>
<keyword evidence="1 2" id="KW-0238">DNA-binding</keyword>
<accession>A0A316ANM8</accession>
<feature type="domain" description="HTH tetR-type" evidence="3">
    <location>
        <begin position="6"/>
        <end position="66"/>
    </location>
</feature>
<dbReference type="Gene3D" id="1.10.357.10">
    <property type="entry name" value="Tetracycline Repressor, domain 2"/>
    <property type="match status" value="1"/>
</dbReference>
<protein>
    <submittedName>
        <fullName evidence="4">AcrR family transcriptional regulator</fullName>
    </submittedName>
</protein>
<evidence type="ECO:0000256" key="1">
    <source>
        <dbReference type="ARBA" id="ARBA00023125"/>
    </source>
</evidence>
<dbReference type="InterPro" id="IPR009057">
    <property type="entry name" value="Homeodomain-like_sf"/>
</dbReference>
<keyword evidence="5" id="KW-1185">Reference proteome</keyword>
<gene>
    <name evidence="4" type="ORF">CLV98_102176</name>
</gene>
<proteinExistence type="predicted"/>
<dbReference type="OrthoDB" id="9789566at2"/>
<dbReference type="InterPro" id="IPR036271">
    <property type="entry name" value="Tet_transcr_reg_TetR-rel_C_sf"/>
</dbReference>
<dbReference type="PANTHER" id="PTHR30055:SF226">
    <property type="entry name" value="HTH-TYPE TRANSCRIPTIONAL REGULATOR PKSA"/>
    <property type="match status" value="1"/>
</dbReference>
<dbReference type="EMBL" id="QGDT01000002">
    <property type="protein sequence ID" value="PWJ59343.1"/>
    <property type="molecule type" value="Genomic_DNA"/>
</dbReference>
<dbReference type="PRINTS" id="PR00455">
    <property type="entry name" value="HTHTETR"/>
</dbReference>
<dbReference type="AlphaFoldDB" id="A0A316ANM8"/>
<comment type="caution">
    <text evidence="4">The sequence shown here is derived from an EMBL/GenBank/DDBJ whole genome shotgun (WGS) entry which is preliminary data.</text>
</comment>
<evidence type="ECO:0000259" key="3">
    <source>
        <dbReference type="PROSITE" id="PS50977"/>
    </source>
</evidence>
<dbReference type="Proteomes" id="UP000245880">
    <property type="component" value="Unassembled WGS sequence"/>
</dbReference>
<dbReference type="PANTHER" id="PTHR30055">
    <property type="entry name" value="HTH-TYPE TRANSCRIPTIONAL REGULATOR RUTR"/>
    <property type="match status" value="1"/>
</dbReference>
<dbReference type="Pfam" id="PF00440">
    <property type="entry name" value="TetR_N"/>
    <property type="match status" value="1"/>
</dbReference>
<evidence type="ECO:0000313" key="5">
    <source>
        <dbReference type="Proteomes" id="UP000245880"/>
    </source>
</evidence>
<dbReference type="InterPro" id="IPR050109">
    <property type="entry name" value="HTH-type_TetR-like_transc_reg"/>
</dbReference>
<evidence type="ECO:0000313" key="4">
    <source>
        <dbReference type="EMBL" id="PWJ59343.1"/>
    </source>
</evidence>
<dbReference type="GO" id="GO:0000976">
    <property type="term" value="F:transcription cis-regulatory region binding"/>
    <property type="evidence" value="ECO:0007669"/>
    <property type="project" value="TreeGrafter"/>
</dbReference>
<reference evidence="4 5" key="1">
    <citation type="submission" date="2018-03" db="EMBL/GenBank/DDBJ databases">
        <title>Genomic Encyclopedia of Archaeal and Bacterial Type Strains, Phase II (KMG-II): from individual species to whole genera.</title>
        <authorList>
            <person name="Goeker M."/>
        </authorList>
    </citation>
    <scope>NUCLEOTIDE SEQUENCE [LARGE SCALE GENOMIC DNA]</scope>
    <source>
        <strain evidence="4 5">DSM 100346</strain>
    </source>
</reference>
<name>A0A316ANM8_9BACT</name>
<dbReference type="InterPro" id="IPR001647">
    <property type="entry name" value="HTH_TetR"/>
</dbReference>
<dbReference type="SUPFAM" id="SSF46689">
    <property type="entry name" value="Homeodomain-like"/>
    <property type="match status" value="1"/>
</dbReference>